<dbReference type="RefSeq" id="WP_116623242.1">
    <property type="nucleotide sequence ID" value="NZ_QURN01000005.1"/>
</dbReference>
<dbReference type="EMBL" id="QURN01000005">
    <property type="protein sequence ID" value="RFC68100.1"/>
    <property type="molecule type" value="Genomic_DNA"/>
</dbReference>
<accession>A0A371XFU6</accession>
<dbReference type="AlphaFoldDB" id="A0A371XFU6"/>
<dbReference type="SUPFAM" id="SSF46955">
    <property type="entry name" value="Putative DNA-binding domain"/>
    <property type="match status" value="1"/>
</dbReference>
<protein>
    <submittedName>
        <fullName evidence="2">AlpA family phage regulatory protein</fullName>
    </submittedName>
</protein>
<comment type="caution">
    <text evidence="2">The sequence shown here is derived from an EMBL/GenBank/DDBJ whole genome shotgun (WGS) entry which is preliminary data.</text>
</comment>
<dbReference type="Proteomes" id="UP000262379">
    <property type="component" value="Unassembled WGS sequence"/>
</dbReference>
<feature type="domain" description="Helix-turn-helix" evidence="1">
    <location>
        <begin position="8"/>
        <end position="62"/>
    </location>
</feature>
<organism evidence="2 3">
    <name type="scientific">Mesorhizobium denitrificans</name>
    <dbReference type="NCBI Taxonomy" id="2294114"/>
    <lineage>
        <taxon>Bacteria</taxon>
        <taxon>Pseudomonadati</taxon>
        <taxon>Pseudomonadota</taxon>
        <taxon>Alphaproteobacteria</taxon>
        <taxon>Hyphomicrobiales</taxon>
        <taxon>Phyllobacteriaceae</taxon>
        <taxon>Mesorhizobium</taxon>
    </lineage>
</organism>
<gene>
    <name evidence="2" type="ORF">DY251_07405</name>
</gene>
<sequence>MSALSDRLLSIDEVKVMVGLSAPTIWRLRKAGQFPNPLKITPGMTGATRWRLSELIAWVDTRERSL</sequence>
<keyword evidence="3" id="KW-1185">Reference proteome</keyword>
<name>A0A371XFU6_9HYPH</name>
<evidence type="ECO:0000313" key="2">
    <source>
        <dbReference type="EMBL" id="RFC68100.1"/>
    </source>
</evidence>
<dbReference type="InterPro" id="IPR009061">
    <property type="entry name" value="DNA-bd_dom_put_sf"/>
</dbReference>
<dbReference type="InterPro" id="IPR041657">
    <property type="entry name" value="HTH_17"/>
</dbReference>
<reference evidence="3" key="1">
    <citation type="submission" date="2018-08" db="EMBL/GenBank/DDBJ databases">
        <authorList>
            <person name="Im W.T."/>
        </authorList>
    </citation>
    <scope>NUCLEOTIDE SEQUENCE [LARGE SCALE GENOMIC DNA]</scope>
    <source>
        <strain evidence="3">LA-28</strain>
    </source>
</reference>
<dbReference type="Gene3D" id="1.10.238.160">
    <property type="match status" value="1"/>
</dbReference>
<proteinExistence type="predicted"/>
<dbReference type="Pfam" id="PF12728">
    <property type="entry name" value="HTH_17"/>
    <property type="match status" value="1"/>
</dbReference>
<evidence type="ECO:0000313" key="3">
    <source>
        <dbReference type="Proteomes" id="UP000262379"/>
    </source>
</evidence>
<evidence type="ECO:0000259" key="1">
    <source>
        <dbReference type="Pfam" id="PF12728"/>
    </source>
</evidence>